<evidence type="ECO:0000313" key="8">
    <source>
        <dbReference type="EMBL" id="KAK7061902.1"/>
    </source>
</evidence>
<feature type="region of interest" description="Disordered" evidence="5">
    <location>
        <begin position="323"/>
        <end position="342"/>
    </location>
</feature>
<keyword evidence="4 6" id="KW-0472">Membrane</keyword>
<feature type="chain" id="PRO_5043979215" evidence="7">
    <location>
        <begin position="38"/>
        <end position="342"/>
    </location>
</feature>
<evidence type="ECO:0000313" key="9">
    <source>
        <dbReference type="Proteomes" id="UP001362999"/>
    </source>
</evidence>
<evidence type="ECO:0000256" key="6">
    <source>
        <dbReference type="SAM" id="Phobius"/>
    </source>
</evidence>
<comment type="subcellular location">
    <subcellularLocation>
        <location evidence="1">Membrane</location>
        <topology evidence="1">Multi-pass membrane protein</topology>
    </subcellularLocation>
</comment>
<dbReference type="EMBL" id="JAWWNJ010000002">
    <property type="protein sequence ID" value="KAK7061902.1"/>
    <property type="molecule type" value="Genomic_DNA"/>
</dbReference>
<keyword evidence="3 6" id="KW-1133">Transmembrane helix</keyword>
<keyword evidence="2 6" id="KW-0812">Transmembrane</keyword>
<feature type="signal peptide" evidence="7">
    <location>
        <begin position="1"/>
        <end position="37"/>
    </location>
</feature>
<feature type="transmembrane region" description="Helical" evidence="6">
    <location>
        <begin position="127"/>
        <end position="148"/>
    </location>
</feature>
<keyword evidence="9" id="KW-1185">Reference proteome</keyword>
<evidence type="ECO:0000256" key="3">
    <source>
        <dbReference type="ARBA" id="ARBA00022989"/>
    </source>
</evidence>
<dbReference type="PANTHER" id="PTHR31465">
    <property type="entry name" value="PROTEIN RTA1-RELATED"/>
    <property type="match status" value="1"/>
</dbReference>
<dbReference type="GO" id="GO:0016020">
    <property type="term" value="C:membrane"/>
    <property type="evidence" value="ECO:0007669"/>
    <property type="project" value="UniProtKB-SubCell"/>
</dbReference>
<accession>A0AAW0E980</accession>
<evidence type="ECO:0000256" key="4">
    <source>
        <dbReference type="ARBA" id="ARBA00023136"/>
    </source>
</evidence>
<evidence type="ECO:0000256" key="7">
    <source>
        <dbReference type="SAM" id="SignalP"/>
    </source>
</evidence>
<dbReference type="PANTHER" id="PTHR31465:SF1">
    <property type="entry name" value="PROTEIN RTA1-RELATED"/>
    <property type="match status" value="1"/>
</dbReference>
<evidence type="ECO:0000256" key="2">
    <source>
        <dbReference type="ARBA" id="ARBA00022692"/>
    </source>
</evidence>
<proteinExistence type="predicted"/>
<keyword evidence="7" id="KW-0732">Signal</keyword>
<gene>
    <name evidence="8" type="ORF">R3P38DRAFT_2832190</name>
</gene>
<dbReference type="InterPro" id="IPR007568">
    <property type="entry name" value="RTA1"/>
</dbReference>
<organism evidence="8 9">
    <name type="scientific">Favolaschia claudopus</name>
    <dbReference type="NCBI Taxonomy" id="2862362"/>
    <lineage>
        <taxon>Eukaryota</taxon>
        <taxon>Fungi</taxon>
        <taxon>Dikarya</taxon>
        <taxon>Basidiomycota</taxon>
        <taxon>Agaricomycotina</taxon>
        <taxon>Agaricomycetes</taxon>
        <taxon>Agaricomycetidae</taxon>
        <taxon>Agaricales</taxon>
        <taxon>Marasmiineae</taxon>
        <taxon>Mycenaceae</taxon>
        <taxon>Favolaschia</taxon>
    </lineage>
</organism>
<dbReference type="AlphaFoldDB" id="A0AAW0E980"/>
<comment type="caution">
    <text evidence="8">The sequence shown here is derived from an EMBL/GenBank/DDBJ whole genome shotgun (WGS) entry which is preliminary data.</text>
</comment>
<dbReference type="Proteomes" id="UP001362999">
    <property type="component" value="Unassembled WGS sequence"/>
</dbReference>
<feature type="transmembrane region" description="Helical" evidence="6">
    <location>
        <begin position="250"/>
        <end position="270"/>
    </location>
</feature>
<feature type="transmembrane region" description="Helical" evidence="6">
    <location>
        <begin position="205"/>
        <end position="229"/>
    </location>
</feature>
<evidence type="ECO:0000256" key="1">
    <source>
        <dbReference type="ARBA" id="ARBA00004141"/>
    </source>
</evidence>
<feature type="transmembrane region" description="Helical" evidence="6">
    <location>
        <begin position="95"/>
        <end position="115"/>
    </location>
</feature>
<reference evidence="8 9" key="1">
    <citation type="journal article" date="2024" name="J Genomics">
        <title>Draft genome sequencing and assembly of Favolaschia claudopus CIRM-BRFM 2984 isolated from oak limbs.</title>
        <authorList>
            <person name="Navarro D."/>
            <person name="Drula E."/>
            <person name="Chaduli D."/>
            <person name="Cazenave R."/>
            <person name="Ahrendt S."/>
            <person name="Wang J."/>
            <person name="Lipzen A."/>
            <person name="Daum C."/>
            <person name="Barry K."/>
            <person name="Grigoriev I.V."/>
            <person name="Favel A."/>
            <person name="Rosso M.N."/>
            <person name="Martin F."/>
        </authorList>
    </citation>
    <scope>NUCLEOTIDE SEQUENCE [LARGE SCALE GENOMIC DNA]</scope>
    <source>
        <strain evidence="8 9">CIRM-BRFM 2984</strain>
    </source>
</reference>
<evidence type="ECO:0000256" key="5">
    <source>
        <dbReference type="SAM" id="MobiDB-lite"/>
    </source>
</evidence>
<name>A0AAW0E980_9AGAR</name>
<feature type="transmembrane region" description="Helical" evidence="6">
    <location>
        <begin position="290"/>
        <end position="309"/>
    </location>
</feature>
<protein>
    <submittedName>
        <fullName evidence="8">RTA1-domain-containing protein</fullName>
    </submittedName>
</protein>
<sequence>MCAERGCFPRSSSMSLSRPMALSRVLLVFLLVSGTQAARQQIIPRPENPFLDPKHDPYNPLRYIASNVLTAIAFALVMIVGMTQSWMVYKWGARFMLSMVIGCYTFSLGIGTRFGLHTNPEGKGLYIVEYLFVVLSPCAFIASEYVLLGRIARYVRGDKHLMVNPRRITVVFVSSDIATFLIQAVGGAVSVSANNLKLNKVGSNIFLAGLVVQLASLLTFTSIFLVFLHRVHANEPEAWSMHASKKWYQDWRALAGAMAFSMFGILIRSVYRVAELSQGYVGYLATTEGFFYGLDTLPLFIAISVYIFFWPGRIIGDGTPPMETAAPKDSSIDSVPAEPKEA</sequence>
<feature type="transmembrane region" description="Helical" evidence="6">
    <location>
        <begin position="61"/>
        <end position="83"/>
    </location>
</feature>
<dbReference type="Pfam" id="PF04479">
    <property type="entry name" value="RTA1"/>
    <property type="match status" value="1"/>
</dbReference>
<feature type="transmembrane region" description="Helical" evidence="6">
    <location>
        <begin position="168"/>
        <end position="193"/>
    </location>
</feature>